<keyword evidence="3" id="KW-1185">Reference proteome</keyword>
<accession>H8L299</accession>
<reference evidence="2" key="1">
    <citation type="submission" date="2012-02" db="EMBL/GenBank/DDBJ databases">
        <title>The complete genome of Frateuria aurantia DSM 6220.</title>
        <authorList>
            <consortium name="US DOE Joint Genome Institute (JGI-PGF)"/>
            <person name="Lucas S."/>
            <person name="Copeland A."/>
            <person name="Lapidus A."/>
            <person name="Glavina del Rio T."/>
            <person name="Dalin E."/>
            <person name="Tice H."/>
            <person name="Bruce D."/>
            <person name="Goodwin L."/>
            <person name="Pitluck S."/>
            <person name="Peters L."/>
            <person name="Ovchinnikova G."/>
            <person name="Teshima H."/>
            <person name="Kyrpides N."/>
            <person name="Mavromatis K."/>
            <person name="Ivanova N."/>
            <person name="Brettin T."/>
            <person name="Detter J.C."/>
            <person name="Han C."/>
            <person name="Larimer F."/>
            <person name="Land M."/>
            <person name="Hauser L."/>
            <person name="Markowitz V."/>
            <person name="Cheng J.-F."/>
            <person name="Hugenholtz P."/>
            <person name="Woyke T."/>
            <person name="Wu D."/>
            <person name="Brambilla E."/>
            <person name="Klenk H.-P."/>
            <person name="Eisen J.A."/>
        </authorList>
    </citation>
    <scope>NUCLEOTIDE SEQUENCE</scope>
    <source>
        <strain evidence="2">DSM 6220</strain>
    </source>
</reference>
<evidence type="ECO:0000313" key="2">
    <source>
        <dbReference type="EMBL" id="AFC87607.1"/>
    </source>
</evidence>
<evidence type="ECO:0000313" key="3">
    <source>
        <dbReference type="Proteomes" id="UP000005234"/>
    </source>
</evidence>
<sequence>MLAAQARHIKLAMASKPSPASARGAPGQQRFPRVASAAVGQGAGQPACRPCSVMGLQRKAAGSKATAFNMAACMVWVCRPDGHGSRRGQTGIPSVDKPVDKRCSVSPGRGQWLKEEAWGRGCRPRLPTGTHSSGLCPPAVSIRTRSGVMGAEAPGNESFTGTVACRTGLGSLWSLCGLFRLVFLRRYDSMESWLHKVCVARYGTNVPIVIAWRRAIDKKRGHKSYQVGDRCQ</sequence>
<proteinExistence type="predicted"/>
<gene>
    <name evidence="2" type="ordered locus">Fraau_3284</name>
</gene>
<dbReference type="EMBL" id="CP003350">
    <property type="protein sequence ID" value="AFC87607.1"/>
    <property type="molecule type" value="Genomic_DNA"/>
</dbReference>
<evidence type="ECO:0000256" key="1">
    <source>
        <dbReference type="SAM" id="MobiDB-lite"/>
    </source>
</evidence>
<name>H8L299_FRAAD</name>
<organism evidence="2 3">
    <name type="scientific">Frateuria aurantia (strain ATCC 33424 / DSM 6220 / KCTC 2777 / LMG 1558 / NBRC 3245 / NCIMB 13370)</name>
    <name type="common">Acetobacter aurantius</name>
    <dbReference type="NCBI Taxonomy" id="767434"/>
    <lineage>
        <taxon>Bacteria</taxon>
        <taxon>Pseudomonadati</taxon>
        <taxon>Pseudomonadota</taxon>
        <taxon>Gammaproteobacteria</taxon>
        <taxon>Lysobacterales</taxon>
        <taxon>Rhodanobacteraceae</taxon>
        <taxon>Frateuria</taxon>
    </lineage>
</organism>
<dbReference type="HOGENOM" id="CLU_1193399_0_0_6"/>
<dbReference type="Proteomes" id="UP000005234">
    <property type="component" value="Chromosome"/>
</dbReference>
<protein>
    <submittedName>
        <fullName evidence="2">Uncharacterized protein</fullName>
    </submittedName>
</protein>
<dbReference type="KEGG" id="fau:Fraau_3284"/>
<dbReference type="AlphaFoldDB" id="H8L299"/>
<feature type="region of interest" description="Disordered" evidence="1">
    <location>
        <begin position="1"/>
        <end position="32"/>
    </location>
</feature>